<protein>
    <submittedName>
        <fullName evidence="3">Uncharacterized short membrane protein</fullName>
    </submittedName>
</protein>
<keyword evidence="2" id="KW-1133">Transmembrane helix</keyword>
<evidence type="ECO:0000313" key="3">
    <source>
        <dbReference type="EMBL" id="ACJ33301.1"/>
    </source>
</evidence>
<sequence length="120" mass="14183">MIKEVDRLRRRPFPLIALLIVFAIFGFSYRLWNDPIQLLKQVFFIVFVVAGFYGIYKWMQRQRSGHSYQKAVKQSKKLHHQKTKPTSKKQTRPTALKKKHATHLTVIEGKKGKKKNRASF</sequence>
<evidence type="ECO:0000313" key="4">
    <source>
        <dbReference type="Proteomes" id="UP000000742"/>
    </source>
</evidence>
<evidence type="ECO:0000256" key="1">
    <source>
        <dbReference type="SAM" id="MobiDB-lite"/>
    </source>
</evidence>
<reference evidence="3 4" key="1">
    <citation type="journal article" date="2008" name="Genome Biol.">
        <title>Encapsulated in silica: genome, proteome and physiology of the thermophilic bacterium Anoxybacillus flavithermus WK1.</title>
        <authorList>
            <person name="Saw J.H."/>
            <person name="Mountain B.W."/>
            <person name="Feng L."/>
            <person name="Omelchenko M.V."/>
            <person name="Hou S."/>
            <person name="Saito J.A."/>
            <person name="Stott M.B."/>
            <person name="Li D."/>
            <person name="Zhao G."/>
            <person name="Wu J."/>
            <person name="Galperin M.Y."/>
            <person name="Koonin E.V."/>
            <person name="Makarova K.S."/>
            <person name="Wolf Y.I."/>
            <person name="Rigden D.J."/>
            <person name="Dunfield P.F."/>
            <person name="Wang L."/>
            <person name="Alam M."/>
        </authorList>
    </citation>
    <scope>NUCLEOTIDE SEQUENCE [LARGE SCALE GENOMIC DNA]</scope>
    <source>
        <strain evidence="4">DSM 21510 / WK1</strain>
    </source>
</reference>
<feature type="region of interest" description="Disordered" evidence="1">
    <location>
        <begin position="68"/>
        <end position="120"/>
    </location>
</feature>
<dbReference type="HOGENOM" id="CLU_148482_0_0_9"/>
<dbReference type="STRING" id="491915.Aflv_0925"/>
<dbReference type="NCBIfam" id="NF041554">
    <property type="entry name" value="SA1362_fam"/>
    <property type="match status" value="1"/>
</dbReference>
<dbReference type="InterPro" id="IPR048110">
    <property type="entry name" value="SA1362/YqhP-like"/>
</dbReference>
<evidence type="ECO:0000256" key="2">
    <source>
        <dbReference type="SAM" id="Phobius"/>
    </source>
</evidence>
<dbReference type="eggNOG" id="ENOG5033DUF">
    <property type="taxonomic scope" value="Bacteria"/>
</dbReference>
<feature type="compositionally biased region" description="Basic residues" evidence="1">
    <location>
        <begin position="73"/>
        <end position="102"/>
    </location>
</feature>
<feature type="transmembrane region" description="Helical" evidence="2">
    <location>
        <begin position="38"/>
        <end position="56"/>
    </location>
</feature>
<keyword evidence="2" id="KW-0472">Membrane</keyword>
<name>B7GHE0_ANOFW</name>
<dbReference type="AlphaFoldDB" id="B7GHE0"/>
<dbReference type="EMBL" id="CP000922">
    <property type="protein sequence ID" value="ACJ33301.1"/>
    <property type="molecule type" value="Genomic_DNA"/>
</dbReference>
<dbReference type="KEGG" id="afl:Aflv_0925"/>
<keyword evidence="2" id="KW-0812">Transmembrane</keyword>
<feature type="transmembrane region" description="Helical" evidence="2">
    <location>
        <begin position="12"/>
        <end position="32"/>
    </location>
</feature>
<accession>B7GHE0</accession>
<dbReference type="Proteomes" id="UP000000742">
    <property type="component" value="Chromosome"/>
</dbReference>
<feature type="compositionally biased region" description="Basic residues" evidence="1">
    <location>
        <begin position="111"/>
        <end position="120"/>
    </location>
</feature>
<gene>
    <name evidence="3" type="ordered locus">Aflv_0925</name>
</gene>
<organism evidence="3 4">
    <name type="scientific">Anoxybacillus flavithermus (strain DSM 21510 / WK1)</name>
    <dbReference type="NCBI Taxonomy" id="491915"/>
    <lineage>
        <taxon>Bacteria</taxon>
        <taxon>Bacillati</taxon>
        <taxon>Bacillota</taxon>
        <taxon>Bacilli</taxon>
        <taxon>Bacillales</taxon>
        <taxon>Anoxybacillaceae</taxon>
        <taxon>Anoxybacillus</taxon>
    </lineage>
</organism>
<proteinExistence type="predicted"/>